<keyword evidence="1" id="KW-0648">Protein biosynthesis</keyword>
<dbReference type="SUPFAM" id="SSF141000">
    <property type="entry name" value="Glu-tRNAGln amidotransferase C subunit"/>
    <property type="match status" value="1"/>
</dbReference>
<evidence type="ECO:0000313" key="3">
    <source>
        <dbReference type="EMBL" id="OHA08377.1"/>
    </source>
</evidence>
<comment type="subunit">
    <text evidence="1">Heterotrimer of A, B and C subunits.</text>
</comment>
<dbReference type="Proteomes" id="UP000176705">
    <property type="component" value="Unassembled WGS sequence"/>
</dbReference>
<dbReference type="InterPro" id="IPR003837">
    <property type="entry name" value="GatC"/>
</dbReference>
<keyword evidence="1" id="KW-0436">Ligase</keyword>
<keyword evidence="1" id="KW-0067">ATP-binding</keyword>
<feature type="region of interest" description="Disordered" evidence="2">
    <location>
        <begin position="64"/>
        <end position="86"/>
    </location>
</feature>
<dbReference type="GO" id="GO:0050566">
    <property type="term" value="F:asparaginyl-tRNA synthase (glutamine-hydrolyzing) activity"/>
    <property type="evidence" value="ECO:0007669"/>
    <property type="project" value="RHEA"/>
</dbReference>
<dbReference type="GO" id="GO:0006450">
    <property type="term" value="P:regulation of translational fidelity"/>
    <property type="evidence" value="ECO:0007669"/>
    <property type="project" value="InterPro"/>
</dbReference>
<evidence type="ECO:0000256" key="2">
    <source>
        <dbReference type="SAM" id="MobiDB-lite"/>
    </source>
</evidence>
<feature type="compositionally biased region" description="Basic and acidic residues" evidence="2">
    <location>
        <begin position="64"/>
        <end position="79"/>
    </location>
</feature>
<dbReference type="EC" id="6.3.5.-" evidence="1"/>
<sequence>MISKKDVQYIARLARIELTEAERAKFEKELSAILEFVAKLGEVDTSAVESLSGGTELTNVLREDVPPADSGKRMADSPERLVGASPRKRDGYVEVPAVFERA</sequence>
<comment type="catalytic activity">
    <reaction evidence="1">
        <text>L-aspartyl-tRNA(Asn) + L-glutamine + ATP + H2O = L-asparaginyl-tRNA(Asn) + L-glutamate + ADP + phosphate + 2 H(+)</text>
        <dbReference type="Rhea" id="RHEA:14513"/>
        <dbReference type="Rhea" id="RHEA-COMP:9674"/>
        <dbReference type="Rhea" id="RHEA-COMP:9677"/>
        <dbReference type="ChEBI" id="CHEBI:15377"/>
        <dbReference type="ChEBI" id="CHEBI:15378"/>
        <dbReference type="ChEBI" id="CHEBI:29985"/>
        <dbReference type="ChEBI" id="CHEBI:30616"/>
        <dbReference type="ChEBI" id="CHEBI:43474"/>
        <dbReference type="ChEBI" id="CHEBI:58359"/>
        <dbReference type="ChEBI" id="CHEBI:78515"/>
        <dbReference type="ChEBI" id="CHEBI:78516"/>
        <dbReference type="ChEBI" id="CHEBI:456216"/>
    </reaction>
</comment>
<comment type="catalytic activity">
    <reaction evidence="1">
        <text>L-glutamyl-tRNA(Gln) + L-glutamine + ATP + H2O = L-glutaminyl-tRNA(Gln) + L-glutamate + ADP + phosphate + H(+)</text>
        <dbReference type="Rhea" id="RHEA:17521"/>
        <dbReference type="Rhea" id="RHEA-COMP:9681"/>
        <dbReference type="Rhea" id="RHEA-COMP:9684"/>
        <dbReference type="ChEBI" id="CHEBI:15377"/>
        <dbReference type="ChEBI" id="CHEBI:15378"/>
        <dbReference type="ChEBI" id="CHEBI:29985"/>
        <dbReference type="ChEBI" id="CHEBI:30616"/>
        <dbReference type="ChEBI" id="CHEBI:43474"/>
        <dbReference type="ChEBI" id="CHEBI:58359"/>
        <dbReference type="ChEBI" id="CHEBI:78520"/>
        <dbReference type="ChEBI" id="CHEBI:78521"/>
        <dbReference type="ChEBI" id="CHEBI:456216"/>
    </reaction>
</comment>
<dbReference type="Gene3D" id="1.10.20.60">
    <property type="entry name" value="Glu-tRNAGln amidotransferase C subunit, N-terminal domain"/>
    <property type="match status" value="1"/>
</dbReference>
<dbReference type="PANTHER" id="PTHR15004:SF0">
    <property type="entry name" value="GLUTAMYL-TRNA(GLN) AMIDOTRANSFERASE SUBUNIT C, MITOCHONDRIAL"/>
    <property type="match status" value="1"/>
</dbReference>
<dbReference type="GO" id="GO:0070681">
    <property type="term" value="P:glutaminyl-tRNAGln biosynthesis via transamidation"/>
    <property type="evidence" value="ECO:0007669"/>
    <property type="project" value="TreeGrafter"/>
</dbReference>
<dbReference type="GO" id="GO:0005524">
    <property type="term" value="F:ATP binding"/>
    <property type="evidence" value="ECO:0007669"/>
    <property type="project" value="UniProtKB-KW"/>
</dbReference>
<dbReference type="STRING" id="1802280.A3B37_01585"/>
<dbReference type="GO" id="GO:0006412">
    <property type="term" value="P:translation"/>
    <property type="evidence" value="ECO:0007669"/>
    <property type="project" value="UniProtKB-UniRule"/>
</dbReference>
<dbReference type="HAMAP" id="MF_00122">
    <property type="entry name" value="GatC"/>
    <property type="match status" value="1"/>
</dbReference>
<dbReference type="Pfam" id="PF02686">
    <property type="entry name" value="GatC"/>
    <property type="match status" value="1"/>
</dbReference>
<name>A0A1G2L9R4_9BACT</name>
<keyword evidence="1" id="KW-0547">Nucleotide-binding</keyword>
<dbReference type="EMBL" id="MHQS01000017">
    <property type="protein sequence ID" value="OHA08377.1"/>
    <property type="molecule type" value="Genomic_DNA"/>
</dbReference>
<comment type="similarity">
    <text evidence="1">Belongs to the GatC family.</text>
</comment>
<dbReference type="PANTHER" id="PTHR15004">
    <property type="entry name" value="GLUTAMYL-TRNA(GLN) AMIDOTRANSFERASE SUBUNIT C, MITOCHONDRIAL"/>
    <property type="match status" value="1"/>
</dbReference>
<dbReference type="AlphaFoldDB" id="A0A1G2L9R4"/>
<evidence type="ECO:0000256" key="1">
    <source>
        <dbReference type="HAMAP-Rule" id="MF_00122"/>
    </source>
</evidence>
<gene>
    <name evidence="1" type="primary">gatC</name>
    <name evidence="3" type="ORF">A3B37_01585</name>
</gene>
<reference evidence="3 4" key="1">
    <citation type="journal article" date="2016" name="Nat. Commun.">
        <title>Thousands of microbial genomes shed light on interconnected biogeochemical processes in an aquifer system.</title>
        <authorList>
            <person name="Anantharaman K."/>
            <person name="Brown C.T."/>
            <person name="Hug L.A."/>
            <person name="Sharon I."/>
            <person name="Castelle C.J."/>
            <person name="Probst A.J."/>
            <person name="Thomas B.C."/>
            <person name="Singh A."/>
            <person name="Wilkins M.J."/>
            <person name="Karaoz U."/>
            <person name="Brodie E.L."/>
            <person name="Williams K.H."/>
            <person name="Hubbard S.S."/>
            <person name="Banfield J.F."/>
        </authorList>
    </citation>
    <scope>NUCLEOTIDE SEQUENCE [LARGE SCALE GENOMIC DNA]</scope>
</reference>
<evidence type="ECO:0000313" key="4">
    <source>
        <dbReference type="Proteomes" id="UP000176705"/>
    </source>
</evidence>
<proteinExistence type="inferred from homology"/>
<dbReference type="NCBIfam" id="TIGR00135">
    <property type="entry name" value="gatC"/>
    <property type="match status" value="1"/>
</dbReference>
<comment type="caution">
    <text evidence="3">The sequence shown here is derived from an EMBL/GenBank/DDBJ whole genome shotgun (WGS) entry which is preliminary data.</text>
</comment>
<accession>A0A1G2L9R4</accession>
<dbReference type="InterPro" id="IPR036113">
    <property type="entry name" value="Asp/Glu-ADT_sf_sub_c"/>
</dbReference>
<dbReference type="GO" id="GO:0050567">
    <property type="term" value="F:glutaminyl-tRNA synthase (glutamine-hydrolyzing) activity"/>
    <property type="evidence" value="ECO:0007669"/>
    <property type="project" value="UniProtKB-UniRule"/>
</dbReference>
<protein>
    <recommendedName>
        <fullName evidence="1">Aspartyl/glutamyl-tRNA(Asn/Gln) amidotransferase subunit C</fullName>
        <shortName evidence="1">Asp/Glu-ADT subunit C</shortName>
        <ecNumber evidence="1">6.3.5.-</ecNumber>
    </recommendedName>
</protein>
<organism evidence="3 4">
    <name type="scientific">Candidatus Sungbacteria bacterium RIFCSPLOWO2_01_FULL_59_16</name>
    <dbReference type="NCBI Taxonomy" id="1802280"/>
    <lineage>
        <taxon>Bacteria</taxon>
        <taxon>Candidatus Sungiibacteriota</taxon>
    </lineage>
</organism>
<comment type="function">
    <text evidence="1">Allows the formation of correctly charged Asn-tRNA(Asn) or Gln-tRNA(Gln) through the transamidation of misacylated Asp-tRNA(Asn) or Glu-tRNA(Gln) in organisms which lack either or both of asparaginyl-tRNA or glutaminyl-tRNA synthetases. The reaction takes place in the presence of glutamine and ATP through an activated phospho-Asp-tRNA(Asn) or phospho-Glu-tRNA(Gln).</text>
</comment>